<dbReference type="GO" id="GO:0009231">
    <property type="term" value="P:riboflavin biosynthetic process"/>
    <property type="evidence" value="ECO:0007669"/>
    <property type="project" value="InterPro"/>
</dbReference>
<evidence type="ECO:0000259" key="1">
    <source>
        <dbReference type="Pfam" id="PF01872"/>
    </source>
</evidence>
<organism evidence="2 3">
    <name type="scientific">Dietzia timorensis</name>
    <dbReference type="NCBI Taxonomy" id="499555"/>
    <lineage>
        <taxon>Bacteria</taxon>
        <taxon>Bacillati</taxon>
        <taxon>Actinomycetota</taxon>
        <taxon>Actinomycetes</taxon>
        <taxon>Mycobacteriales</taxon>
        <taxon>Dietziaceae</taxon>
        <taxon>Dietzia</taxon>
    </lineage>
</organism>
<proteinExistence type="predicted"/>
<evidence type="ECO:0000313" key="3">
    <source>
        <dbReference type="Proteomes" id="UP000186104"/>
    </source>
</evidence>
<gene>
    <name evidence="2" type="ORF">BJL86_2339</name>
</gene>
<feature type="domain" description="Bacterial bifunctional deaminase-reductase C-terminal" evidence="1">
    <location>
        <begin position="3"/>
        <end position="178"/>
    </location>
</feature>
<protein>
    <submittedName>
        <fullName evidence="2">Uncharacterized protein YyaP</fullName>
    </submittedName>
</protein>
<dbReference type="InterPro" id="IPR024072">
    <property type="entry name" value="DHFR-like_dom_sf"/>
</dbReference>
<reference evidence="2 3" key="1">
    <citation type="submission" date="2016-06" db="EMBL/GenBank/DDBJ databases">
        <title>Complete genome sequence of a saline-alkali tolerant type strain Dietzia timorensis ID05-A0528T.</title>
        <authorList>
            <person name="Wu X."/>
        </authorList>
    </citation>
    <scope>NUCLEOTIDE SEQUENCE [LARGE SCALE GENOMIC DNA]</scope>
    <source>
        <strain evidence="2 3">ID05-A0528</strain>
    </source>
</reference>
<dbReference type="STRING" id="499555.BJL86_2339"/>
<sequence>MSKVTFSVACSLDGYQTDSDGDYSWAEPSEEVISAINEDLRDVSTYLYGRRMYQEMAVWETDPAVAAQSPETERFAEAWKAADKVVFSRSLESVWTERTRLERELTTETLRAAKYGAQGNLTIEGPILARSALERGMVDEVELLLCPIIVGGGSPVFPAGVFSKLELTRERRFDNGMVQVRYDVRR</sequence>
<dbReference type="SUPFAM" id="SSF53597">
    <property type="entry name" value="Dihydrofolate reductase-like"/>
    <property type="match status" value="1"/>
</dbReference>
<name>A0A173LMJ6_9ACTN</name>
<dbReference type="PANTHER" id="PTHR38011">
    <property type="entry name" value="DIHYDROFOLATE REDUCTASE FAMILY PROTEIN (AFU_ORTHOLOGUE AFUA_8G06820)"/>
    <property type="match status" value="1"/>
</dbReference>
<keyword evidence="3" id="KW-1185">Reference proteome</keyword>
<dbReference type="GO" id="GO:0008703">
    <property type="term" value="F:5-amino-6-(5-phosphoribosylamino)uracil reductase activity"/>
    <property type="evidence" value="ECO:0007669"/>
    <property type="project" value="InterPro"/>
</dbReference>
<dbReference type="InterPro" id="IPR002734">
    <property type="entry name" value="RibDG_C"/>
</dbReference>
<dbReference type="OrthoDB" id="7949219at2"/>
<dbReference type="Pfam" id="PF01872">
    <property type="entry name" value="RibD_C"/>
    <property type="match status" value="1"/>
</dbReference>
<dbReference type="InterPro" id="IPR050765">
    <property type="entry name" value="Riboflavin_Biosynth_HTPR"/>
</dbReference>
<dbReference type="Proteomes" id="UP000186104">
    <property type="component" value="Chromosome"/>
</dbReference>
<dbReference type="AlphaFoldDB" id="A0A173LMJ6"/>
<accession>A0A173LMJ6</accession>
<evidence type="ECO:0000313" key="2">
    <source>
        <dbReference type="EMBL" id="ANI93103.1"/>
    </source>
</evidence>
<dbReference type="PANTHER" id="PTHR38011:SF11">
    <property type="entry name" value="2,5-DIAMINO-6-RIBOSYLAMINO-4(3H)-PYRIMIDINONE 5'-PHOSPHATE REDUCTASE"/>
    <property type="match status" value="1"/>
</dbReference>
<dbReference type="KEGG" id="dtm:BJL86_2339"/>
<dbReference type="RefSeq" id="WP_067472761.1">
    <property type="nucleotide sequence ID" value="NZ_CP015961.1"/>
</dbReference>
<dbReference type="Gene3D" id="3.40.430.10">
    <property type="entry name" value="Dihydrofolate Reductase, subunit A"/>
    <property type="match status" value="1"/>
</dbReference>
<dbReference type="EMBL" id="CP015961">
    <property type="protein sequence ID" value="ANI93103.1"/>
    <property type="molecule type" value="Genomic_DNA"/>
</dbReference>